<dbReference type="Gene3D" id="3.90.79.10">
    <property type="entry name" value="Nucleoside Triphosphate Pyrophosphohydrolase"/>
    <property type="match status" value="1"/>
</dbReference>
<evidence type="ECO:0000256" key="8">
    <source>
        <dbReference type="ARBA" id="ARBA00022842"/>
    </source>
</evidence>
<organism evidence="15 16">
    <name type="scientific">Thorsellia kenyensis</name>
    <dbReference type="NCBI Taxonomy" id="1549888"/>
    <lineage>
        <taxon>Bacteria</taxon>
        <taxon>Pseudomonadati</taxon>
        <taxon>Pseudomonadota</taxon>
        <taxon>Gammaproteobacteria</taxon>
        <taxon>Enterobacterales</taxon>
        <taxon>Thorselliaceae</taxon>
        <taxon>Thorsellia</taxon>
    </lineage>
</organism>
<keyword evidence="6" id="KW-0479">Metal-binding</keyword>
<dbReference type="InterPro" id="IPR015797">
    <property type="entry name" value="NUDIX_hydrolase-like_dom_sf"/>
</dbReference>
<evidence type="ECO:0000256" key="1">
    <source>
        <dbReference type="ARBA" id="ARBA00001946"/>
    </source>
</evidence>
<dbReference type="CDD" id="cd24155">
    <property type="entry name" value="NUDIX_ADPRase"/>
    <property type="match status" value="1"/>
</dbReference>
<evidence type="ECO:0000313" key="16">
    <source>
        <dbReference type="Proteomes" id="UP001589758"/>
    </source>
</evidence>
<dbReference type="InterPro" id="IPR020084">
    <property type="entry name" value="NUDIX_hydrolase_CS"/>
</dbReference>
<evidence type="ECO:0000256" key="10">
    <source>
        <dbReference type="ARBA" id="ARBA00030162"/>
    </source>
</evidence>
<sequence length="210" mass="23707">MMSKFPKPSFTRDDIEIIKEETVFKGFFTMKKYHFKHALFNGGVSQLVQREILERGHAAILIPYDPILDKVVLIEQVRFAALETSQSPWLFEMVAGMVEEGESIEEVARREAEEEAGLDVGRVYPSLSYLASPGGMNERLTILVGEVDSTKAQGVYGLSHENEDIKVHVVSREQAYEMVNNGLIDNAGSVISLLWLQLNYQKVKEAWLAK</sequence>
<evidence type="ECO:0000256" key="6">
    <source>
        <dbReference type="ARBA" id="ARBA00022723"/>
    </source>
</evidence>
<comment type="caution">
    <text evidence="15">The sequence shown here is derived from an EMBL/GenBank/DDBJ whole genome shotgun (WGS) entry which is preliminary data.</text>
</comment>
<evidence type="ECO:0000256" key="9">
    <source>
        <dbReference type="ARBA" id="ARBA00025164"/>
    </source>
</evidence>
<dbReference type="Pfam" id="PF00293">
    <property type="entry name" value="NUDIX"/>
    <property type="match status" value="1"/>
</dbReference>
<keyword evidence="7 15" id="KW-0378">Hydrolase</keyword>
<evidence type="ECO:0000256" key="2">
    <source>
        <dbReference type="ARBA" id="ARBA00007482"/>
    </source>
</evidence>
<proteinExistence type="inferred from homology"/>
<feature type="domain" description="Nudix hydrolase" evidence="14">
    <location>
        <begin position="54"/>
        <end position="197"/>
    </location>
</feature>
<name>A0ABV6CCI4_9GAMM</name>
<gene>
    <name evidence="15" type="primary">nudF</name>
    <name evidence="15" type="ORF">ACFFIT_11515</name>
</gene>
<comment type="function">
    <text evidence="9">Acts on ADP-mannose and ADP-glucose as well as ADP-ribose. Prevents glycogen biosynthesis. The reaction catalyzed by this enzyme is a limiting step of the gluconeogenic process.</text>
</comment>
<evidence type="ECO:0000256" key="4">
    <source>
        <dbReference type="ARBA" id="ARBA00012453"/>
    </source>
</evidence>
<evidence type="ECO:0000256" key="5">
    <source>
        <dbReference type="ARBA" id="ARBA00013297"/>
    </source>
</evidence>
<dbReference type="NCBIfam" id="NF008003">
    <property type="entry name" value="PRK10729.1"/>
    <property type="match status" value="1"/>
</dbReference>
<comment type="catalytic activity">
    <reaction evidence="13">
        <text>ADP-D-ribose + H2O = D-ribose 5-phosphate + AMP + 2 H(+)</text>
        <dbReference type="Rhea" id="RHEA:10412"/>
        <dbReference type="ChEBI" id="CHEBI:15377"/>
        <dbReference type="ChEBI" id="CHEBI:15378"/>
        <dbReference type="ChEBI" id="CHEBI:57967"/>
        <dbReference type="ChEBI" id="CHEBI:78346"/>
        <dbReference type="ChEBI" id="CHEBI:456215"/>
        <dbReference type="EC" id="3.6.1.13"/>
    </reaction>
</comment>
<dbReference type="InterPro" id="IPR000086">
    <property type="entry name" value="NUDIX_hydrolase_dom"/>
</dbReference>
<dbReference type="SUPFAM" id="SSF55811">
    <property type="entry name" value="Nudix"/>
    <property type="match status" value="1"/>
</dbReference>
<comment type="similarity">
    <text evidence="2">Belongs to the Nudix hydrolase family. NudF subfamily.</text>
</comment>
<evidence type="ECO:0000313" key="15">
    <source>
        <dbReference type="EMBL" id="MFC0180699.1"/>
    </source>
</evidence>
<evidence type="ECO:0000256" key="7">
    <source>
        <dbReference type="ARBA" id="ARBA00022801"/>
    </source>
</evidence>
<reference evidence="15 16" key="1">
    <citation type="submission" date="2024-09" db="EMBL/GenBank/DDBJ databases">
        <authorList>
            <person name="Sun Q."/>
            <person name="Mori K."/>
        </authorList>
    </citation>
    <scope>NUCLEOTIDE SEQUENCE [LARGE SCALE GENOMIC DNA]</scope>
    <source>
        <strain evidence="15 16">CCM 8545</strain>
    </source>
</reference>
<evidence type="ECO:0000256" key="13">
    <source>
        <dbReference type="ARBA" id="ARBA00049546"/>
    </source>
</evidence>
<dbReference type="PANTHER" id="PTHR11839:SF5">
    <property type="entry name" value="ADP-RIBOSE PYROPHOSPHATASE"/>
    <property type="match status" value="1"/>
</dbReference>
<comment type="subunit">
    <text evidence="3">Homodimer.</text>
</comment>
<evidence type="ECO:0000259" key="14">
    <source>
        <dbReference type="PROSITE" id="PS51462"/>
    </source>
</evidence>
<dbReference type="EC" id="3.6.1.13" evidence="4"/>
<dbReference type="Proteomes" id="UP001589758">
    <property type="component" value="Unassembled WGS sequence"/>
</dbReference>
<protein>
    <recommendedName>
        <fullName evidence="5">ADP-ribose pyrophosphatase</fullName>
        <ecNumber evidence="4">3.6.1.13</ecNumber>
    </recommendedName>
    <alternativeName>
        <fullName evidence="10">ADP-ribose diphosphatase</fullName>
    </alternativeName>
    <alternativeName>
        <fullName evidence="12">ADP-ribose phosphohydrolase</fullName>
    </alternativeName>
    <alternativeName>
        <fullName evidence="11">Adenosine diphosphoribose pyrophosphatase</fullName>
    </alternativeName>
</protein>
<dbReference type="EMBL" id="JBHLXE010000108">
    <property type="protein sequence ID" value="MFC0180699.1"/>
    <property type="molecule type" value="Genomic_DNA"/>
</dbReference>
<accession>A0ABV6CCI4</accession>
<dbReference type="InterPro" id="IPR004385">
    <property type="entry name" value="NDP_pyrophosphatase"/>
</dbReference>
<keyword evidence="16" id="KW-1185">Reference proteome</keyword>
<dbReference type="PANTHER" id="PTHR11839">
    <property type="entry name" value="UDP/ADP-SUGAR PYROPHOSPHATASE"/>
    <property type="match status" value="1"/>
</dbReference>
<evidence type="ECO:0000256" key="11">
    <source>
        <dbReference type="ARBA" id="ARBA00030308"/>
    </source>
</evidence>
<evidence type="ECO:0000256" key="12">
    <source>
        <dbReference type="ARBA" id="ARBA00033056"/>
    </source>
</evidence>
<dbReference type="PROSITE" id="PS00893">
    <property type="entry name" value="NUDIX_BOX"/>
    <property type="match status" value="1"/>
</dbReference>
<keyword evidence="8" id="KW-0460">Magnesium</keyword>
<evidence type="ECO:0000256" key="3">
    <source>
        <dbReference type="ARBA" id="ARBA00011738"/>
    </source>
</evidence>
<dbReference type="NCBIfam" id="TIGR00052">
    <property type="entry name" value="nudix-type nucleoside diphosphatase, YffH/AdpP family"/>
    <property type="match status" value="1"/>
</dbReference>
<comment type="cofactor">
    <cofactor evidence="1">
        <name>Mg(2+)</name>
        <dbReference type="ChEBI" id="CHEBI:18420"/>
    </cofactor>
</comment>
<dbReference type="RefSeq" id="WP_385877825.1">
    <property type="nucleotide sequence ID" value="NZ_JBHLXE010000108.1"/>
</dbReference>
<dbReference type="GO" id="GO:0047631">
    <property type="term" value="F:ADP-ribose diphosphatase activity"/>
    <property type="evidence" value="ECO:0007669"/>
    <property type="project" value="UniProtKB-EC"/>
</dbReference>
<dbReference type="PROSITE" id="PS51462">
    <property type="entry name" value="NUDIX"/>
    <property type="match status" value="1"/>
</dbReference>